<evidence type="ECO:0000313" key="2">
    <source>
        <dbReference type="EMBL" id="PNF36267.1"/>
    </source>
</evidence>
<dbReference type="OrthoDB" id="8192496at2759"/>
<dbReference type="EMBL" id="NEVH01006985">
    <property type="protein sequence ID" value="PNF36267.1"/>
    <property type="molecule type" value="Genomic_DNA"/>
</dbReference>
<feature type="domain" description="DUF4817" evidence="1">
    <location>
        <begin position="5"/>
        <end position="52"/>
    </location>
</feature>
<comment type="caution">
    <text evidence="2">The sequence shown here is derived from an EMBL/GenBank/DDBJ whole genome shotgun (WGS) entry which is preliminary data.</text>
</comment>
<dbReference type="AlphaFoldDB" id="A0A2J7R602"/>
<protein>
    <recommendedName>
        <fullName evidence="1">DUF4817 domain-containing protein</fullName>
    </recommendedName>
</protein>
<sequence>MGRYTSEQRVFLYDTYVKCGSARKSRRKFLRKFCHARVPNRQTIHNLVSKLEDVEFRREHKTKTFLKCLARETGVSKLSARMAPKLLKLRPCKSTAIRAARSS</sequence>
<dbReference type="InterPro" id="IPR032135">
    <property type="entry name" value="DUF4817"/>
</dbReference>
<dbReference type="InParanoid" id="A0A2J7R602"/>
<evidence type="ECO:0000259" key="1">
    <source>
        <dbReference type="Pfam" id="PF16087"/>
    </source>
</evidence>
<name>A0A2J7R602_9NEOP</name>
<organism evidence="2 3">
    <name type="scientific">Cryptotermes secundus</name>
    <dbReference type="NCBI Taxonomy" id="105785"/>
    <lineage>
        <taxon>Eukaryota</taxon>
        <taxon>Metazoa</taxon>
        <taxon>Ecdysozoa</taxon>
        <taxon>Arthropoda</taxon>
        <taxon>Hexapoda</taxon>
        <taxon>Insecta</taxon>
        <taxon>Pterygota</taxon>
        <taxon>Neoptera</taxon>
        <taxon>Polyneoptera</taxon>
        <taxon>Dictyoptera</taxon>
        <taxon>Blattodea</taxon>
        <taxon>Blattoidea</taxon>
        <taxon>Termitoidae</taxon>
        <taxon>Kalotermitidae</taxon>
        <taxon>Cryptotermitinae</taxon>
        <taxon>Cryptotermes</taxon>
    </lineage>
</organism>
<evidence type="ECO:0000313" key="3">
    <source>
        <dbReference type="Proteomes" id="UP000235965"/>
    </source>
</evidence>
<keyword evidence="3" id="KW-1185">Reference proteome</keyword>
<dbReference type="Proteomes" id="UP000235965">
    <property type="component" value="Unassembled WGS sequence"/>
</dbReference>
<accession>A0A2J7R602</accession>
<gene>
    <name evidence="2" type="ORF">B7P43_G08415</name>
</gene>
<reference evidence="2 3" key="1">
    <citation type="submission" date="2017-12" db="EMBL/GenBank/DDBJ databases">
        <title>Hemimetabolous genomes reveal molecular basis of termite eusociality.</title>
        <authorList>
            <person name="Harrison M.C."/>
            <person name="Jongepier E."/>
            <person name="Robertson H.M."/>
            <person name="Arning N."/>
            <person name="Bitard-Feildel T."/>
            <person name="Chao H."/>
            <person name="Childers C.P."/>
            <person name="Dinh H."/>
            <person name="Doddapaneni H."/>
            <person name="Dugan S."/>
            <person name="Gowin J."/>
            <person name="Greiner C."/>
            <person name="Han Y."/>
            <person name="Hu H."/>
            <person name="Hughes D.S.T."/>
            <person name="Huylmans A.-K."/>
            <person name="Kemena C."/>
            <person name="Kremer L.P.M."/>
            <person name="Lee S.L."/>
            <person name="Lopez-Ezquerra A."/>
            <person name="Mallet L."/>
            <person name="Monroy-Kuhn J.M."/>
            <person name="Moser A."/>
            <person name="Murali S.C."/>
            <person name="Muzny D.M."/>
            <person name="Otani S."/>
            <person name="Piulachs M.-D."/>
            <person name="Poelchau M."/>
            <person name="Qu J."/>
            <person name="Schaub F."/>
            <person name="Wada-Katsumata A."/>
            <person name="Worley K.C."/>
            <person name="Xie Q."/>
            <person name="Ylla G."/>
            <person name="Poulsen M."/>
            <person name="Gibbs R.A."/>
            <person name="Schal C."/>
            <person name="Richards S."/>
            <person name="Belles X."/>
            <person name="Korb J."/>
            <person name="Bornberg-Bauer E."/>
        </authorList>
    </citation>
    <scope>NUCLEOTIDE SEQUENCE [LARGE SCALE GENOMIC DNA]</scope>
    <source>
        <tissue evidence="2">Whole body</tissue>
    </source>
</reference>
<dbReference type="Pfam" id="PF16087">
    <property type="entry name" value="DUF4817"/>
    <property type="match status" value="1"/>
</dbReference>
<proteinExistence type="predicted"/>